<keyword evidence="10" id="KW-0597">Phosphoprotein</keyword>
<dbReference type="Gene3D" id="1.10.10.60">
    <property type="entry name" value="Homeodomain-like"/>
    <property type="match status" value="1"/>
</dbReference>
<dbReference type="Pfam" id="PF00158">
    <property type="entry name" value="Sigma54_activat"/>
    <property type="match status" value="1"/>
</dbReference>
<dbReference type="Pfam" id="PF02954">
    <property type="entry name" value="HTH_8"/>
    <property type="match status" value="1"/>
</dbReference>
<protein>
    <recommendedName>
        <fullName evidence="3">Nif-specific regulatory protein</fullName>
    </recommendedName>
</protein>
<dbReference type="GO" id="GO:0006355">
    <property type="term" value="P:regulation of DNA-templated transcription"/>
    <property type="evidence" value="ECO:0007669"/>
    <property type="project" value="InterPro"/>
</dbReference>
<evidence type="ECO:0000256" key="8">
    <source>
        <dbReference type="ARBA" id="ARBA00023159"/>
    </source>
</evidence>
<dbReference type="PROSITE" id="PS50045">
    <property type="entry name" value="SIGMA54_INTERACT_4"/>
    <property type="match status" value="1"/>
</dbReference>
<feature type="domain" description="Sigma-54 factor interaction" evidence="11">
    <location>
        <begin position="134"/>
        <end position="363"/>
    </location>
</feature>
<dbReference type="FunFam" id="3.40.50.300:FF:000006">
    <property type="entry name" value="DNA-binding transcriptional regulator NtrC"/>
    <property type="match status" value="1"/>
</dbReference>
<dbReference type="AlphaFoldDB" id="F2J0S4"/>
<dbReference type="SUPFAM" id="SSF52540">
    <property type="entry name" value="P-loop containing nucleoside triphosphate hydrolases"/>
    <property type="match status" value="1"/>
</dbReference>
<dbReference type="InterPro" id="IPR002078">
    <property type="entry name" value="Sigma_54_int"/>
</dbReference>
<dbReference type="PANTHER" id="PTHR32071:SF57">
    <property type="entry name" value="C4-DICARBOXYLATE TRANSPORT TRANSCRIPTIONAL REGULATORY PROTEIN DCTD"/>
    <property type="match status" value="1"/>
</dbReference>
<dbReference type="SMART" id="SM00448">
    <property type="entry name" value="REC"/>
    <property type="match status" value="1"/>
</dbReference>
<keyword evidence="6" id="KW-0902">Two-component regulatory system</keyword>
<organism evidence="13 14">
    <name type="scientific">Polymorphum gilvum (strain LMG 25793 / CGMCC 1.9160 / SL003B-26A1)</name>
    <dbReference type="NCBI Taxonomy" id="991905"/>
    <lineage>
        <taxon>Bacteria</taxon>
        <taxon>Pseudomonadati</taxon>
        <taxon>Pseudomonadota</taxon>
        <taxon>Alphaproteobacteria</taxon>
        <taxon>Rhodobacterales</taxon>
        <taxon>Paracoccaceae</taxon>
        <taxon>Polymorphum</taxon>
    </lineage>
</organism>
<evidence type="ECO:0000259" key="12">
    <source>
        <dbReference type="PROSITE" id="PS50110"/>
    </source>
</evidence>
<evidence type="ECO:0000256" key="4">
    <source>
        <dbReference type="ARBA" id="ARBA00022741"/>
    </source>
</evidence>
<dbReference type="Gene3D" id="3.40.50.300">
    <property type="entry name" value="P-loop containing nucleotide triphosphate hydrolases"/>
    <property type="match status" value="1"/>
</dbReference>
<dbReference type="EMBL" id="CP002568">
    <property type="protein sequence ID" value="ADZ70760.1"/>
    <property type="molecule type" value="Genomic_DNA"/>
</dbReference>
<keyword evidence="14" id="KW-1185">Reference proteome</keyword>
<accession>F2J0S4</accession>
<dbReference type="InterPro" id="IPR003593">
    <property type="entry name" value="AAA+_ATPase"/>
</dbReference>
<dbReference type="InterPro" id="IPR002197">
    <property type="entry name" value="HTH_Fis"/>
</dbReference>
<evidence type="ECO:0000256" key="10">
    <source>
        <dbReference type="PROSITE-ProRule" id="PRU00169"/>
    </source>
</evidence>
<dbReference type="GO" id="GO:0005524">
    <property type="term" value="F:ATP binding"/>
    <property type="evidence" value="ECO:0007669"/>
    <property type="project" value="UniProtKB-KW"/>
</dbReference>
<keyword evidence="5" id="KW-0067">ATP-binding</keyword>
<dbReference type="STRING" id="991905.SL003B_2335"/>
<dbReference type="SUPFAM" id="SSF52172">
    <property type="entry name" value="CheY-like"/>
    <property type="match status" value="1"/>
</dbReference>
<feature type="modified residue" description="4-aspartylphosphate" evidence="10">
    <location>
        <position position="56"/>
    </location>
</feature>
<evidence type="ECO:0000256" key="3">
    <source>
        <dbReference type="ARBA" id="ARBA00015308"/>
    </source>
</evidence>
<proteinExistence type="predicted"/>
<keyword evidence="4" id="KW-0547">Nucleotide-binding</keyword>
<evidence type="ECO:0000256" key="2">
    <source>
        <dbReference type="ARBA" id="ARBA00011135"/>
    </source>
</evidence>
<dbReference type="Pfam" id="PF00072">
    <property type="entry name" value="Response_reg"/>
    <property type="match status" value="1"/>
</dbReference>
<dbReference type="Pfam" id="PF25601">
    <property type="entry name" value="AAA_lid_14"/>
    <property type="match status" value="1"/>
</dbReference>
<dbReference type="PRINTS" id="PR01590">
    <property type="entry name" value="HTHFIS"/>
</dbReference>
<evidence type="ECO:0000313" key="14">
    <source>
        <dbReference type="Proteomes" id="UP000008130"/>
    </source>
</evidence>
<feature type="domain" description="Response regulatory" evidence="12">
    <location>
        <begin position="7"/>
        <end position="121"/>
    </location>
</feature>
<dbReference type="InterPro" id="IPR027417">
    <property type="entry name" value="P-loop_NTPase"/>
</dbReference>
<dbReference type="InterPro" id="IPR009057">
    <property type="entry name" value="Homeodomain-like_sf"/>
</dbReference>
<reference evidence="13 14" key="1">
    <citation type="journal article" date="2011" name="J. Bacteriol.">
        <title>Complete genome sequence of Polymorphum gilvum SL003B-26A1T, a crude oil-degrading bacterium from oil-polluted saline soil.</title>
        <authorList>
            <person name="Li S.G."/>
            <person name="Tang Y.Q."/>
            <person name="Nie Y."/>
            <person name="Cai M."/>
            <person name="Wu X.L."/>
        </authorList>
    </citation>
    <scope>NUCLEOTIDE SEQUENCE [LARGE SCALE GENOMIC DNA]</scope>
    <source>
        <strain evidence="14">LMG 25793 / CGMCC 1.9160 / SL003B-26A1</strain>
    </source>
</reference>
<dbReference type="PROSITE" id="PS50110">
    <property type="entry name" value="RESPONSE_REGULATORY"/>
    <property type="match status" value="1"/>
</dbReference>
<dbReference type="Gene3D" id="3.40.50.2300">
    <property type="match status" value="1"/>
</dbReference>
<dbReference type="HOGENOM" id="CLU_000445_0_4_5"/>
<evidence type="ECO:0000256" key="7">
    <source>
        <dbReference type="ARBA" id="ARBA00023015"/>
    </source>
</evidence>
<dbReference type="InterPro" id="IPR011006">
    <property type="entry name" value="CheY-like_superfamily"/>
</dbReference>
<evidence type="ECO:0000256" key="6">
    <source>
        <dbReference type="ARBA" id="ARBA00023012"/>
    </source>
</evidence>
<dbReference type="Gene3D" id="1.10.8.60">
    <property type="match status" value="1"/>
</dbReference>
<dbReference type="Proteomes" id="UP000008130">
    <property type="component" value="Chromosome"/>
</dbReference>
<dbReference type="InterPro" id="IPR058031">
    <property type="entry name" value="AAA_lid_NorR"/>
</dbReference>
<dbReference type="SUPFAM" id="SSF46689">
    <property type="entry name" value="Homeodomain-like"/>
    <property type="match status" value="1"/>
</dbReference>
<keyword evidence="8" id="KW-0010">Activator</keyword>
<sequence length="445" mass="49725">MQPEPLRVGLIEDDTIMGEAIVQRLALEGCSVDWWTSGREALGSAALDTADIVVCDIRLPDMTGEDIYREKLDAGHAPPFLFVTGFGEIDQAVRLMRLGASDYLLKPFVFDEFLLRVRDNARKSRDGEPSGLLRLGVSAQMRAAERLLDRYAPNDLPVLITGETGVGKEVTARLLHKRSPFAQGPFVAVNCAAIPADLLESEIFGHERGAFTGAERQHLGYAERTQGGTLFLDEIGDMPLALQAKILRLVEDRSFYRIGGERPIPFRGRIVAATHRDLIEASRARDFREDLYYRLAVLTLELPPLRKRPEDIVRFMGLFLEEACRSQNRTFKGFSSMAEELALGHPWRGNLRELRNRVERAVAVGNQERILPQDMFPDRAEPSPVAEGFVPLSGVRDEAERRHIERALDASGGQVTEAARLLGISRTTLWEKMTRLGIPSPRSES</sequence>
<dbReference type="InterPro" id="IPR001789">
    <property type="entry name" value="Sig_transdc_resp-reg_receiver"/>
</dbReference>
<gene>
    <name evidence="13" type="ordered locus">SL003B_2335</name>
</gene>
<dbReference type="SMART" id="SM00382">
    <property type="entry name" value="AAA"/>
    <property type="match status" value="1"/>
</dbReference>
<comment type="function">
    <text evidence="1">Required for activation of most nif operons, which are directly involved in nitrogen fixation.</text>
</comment>
<keyword evidence="7" id="KW-0805">Transcription regulation</keyword>
<evidence type="ECO:0000313" key="13">
    <source>
        <dbReference type="EMBL" id="ADZ70760.1"/>
    </source>
</evidence>
<dbReference type="eggNOG" id="COG2204">
    <property type="taxonomic scope" value="Bacteria"/>
</dbReference>
<evidence type="ECO:0000256" key="9">
    <source>
        <dbReference type="ARBA" id="ARBA00023163"/>
    </source>
</evidence>
<dbReference type="PANTHER" id="PTHR32071">
    <property type="entry name" value="TRANSCRIPTIONAL REGULATORY PROTEIN"/>
    <property type="match status" value="1"/>
</dbReference>
<dbReference type="OrthoDB" id="9762726at2"/>
<evidence type="ECO:0000256" key="1">
    <source>
        <dbReference type="ARBA" id="ARBA00002167"/>
    </source>
</evidence>
<comment type="subunit">
    <text evidence="2">Interacts with sigma-54.</text>
</comment>
<name>F2J0S4_POLGS</name>
<dbReference type="GO" id="GO:0000160">
    <property type="term" value="P:phosphorelay signal transduction system"/>
    <property type="evidence" value="ECO:0007669"/>
    <property type="project" value="UniProtKB-KW"/>
</dbReference>
<evidence type="ECO:0000256" key="5">
    <source>
        <dbReference type="ARBA" id="ARBA00022840"/>
    </source>
</evidence>
<keyword evidence="9" id="KW-0804">Transcription</keyword>
<dbReference type="RefSeq" id="WP_013653075.1">
    <property type="nucleotide sequence ID" value="NC_015259.1"/>
</dbReference>
<evidence type="ECO:0000259" key="11">
    <source>
        <dbReference type="PROSITE" id="PS50045"/>
    </source>
</evidence>
<dbReference type="CDD" id="cd00009">
    <property type="entry name" value="AAA"/>
    <property type="match status" value="1"/>
</dbReference>
<dbReference type="KEGG" id="pgv:SL003B_2335"/>
<dbReference type="GO" id="GO:0043565">
    <property type="term" value="F:sequence-specific DNA binding"/>
    <property type="evidence" value="ECO:0007669"/>
    <property type="project" value="InterPro"/>
</dbReference>